<sequence>MGIQSTTAASTFRAPTSPGTGPTAVPSRPATPAPVQRAPLSYTSRDSFAAAPTSRGPNLTGTAPAAPLAEAPTSSSLVMRAISTGGVQKAPQAGGVSIPFRIKLTGLSAQQRKELTPGELLVQFAMQYNRVDRTRAEAMVAAKEVGWTNGTPEITDAIRNGAFYEINVTDTSLKPLSPKDEKAVDGLLNGLPPGDKKRLKSEANKEFESRTNGIYRGTPQDKAYLKNIEGDLLAKELFKNVPPHVRDILFKEGAPAPKDYASALRAAEALSKLSPLELADYLSKTTGTTSDWAALDKSIDSYRADRAERLQGLEALDGYSKRLEGTAALYEELKAYDYRTNNPPALAAEDSNELTQHLNKLDGMRANLASELQRHGISSIEEFRGLLSDYRTSFEKETVSVAKELMARTDHSLYELQNKYQDPAVAQDLYQRLAKAREYEAKVVEAETTAATLKQGAVDSPRLQPPQLLRQAEEARNEARSFRAQAREEANRIARDHPLLRDEKLDLRTLVQARPEGIQALIQKHLAARRQDIQKTRSNIEQDPSLIYGFDVLMKSSKQLQGIQPGSVQDLVINDRGAEIQRKEQLIDLGLSAMGLAVGLIPGGAAVLPIILAGGIGAAQVVRKAQDYMVQDAAHGAGLLKDDPSMAEVVMAVVETGFDLAAAGPLLDAVKAFRMSKAKDLGKLEKELKTLPDVSDALAGRIVDVERRGLSQAATQGTKSVDTAVTDLRKVMRAYANEEVDGAALRAAYLRSVEDAGGDARVRATLGKLKDSVLREAFGSPEALLAAAASKDPKQVEALLSLLERQVGRDSADVVMSNAVRDVAGKAKVGVGRVVTDPKEIQRLFREKFGGNEAVFYRGIRVQEGAQLQGTYKGAQGGQMLSDSKSAALTYANQAPGLKAGRDQATKRIVIEVRIRPEDILQDPYGTMEHVILKPGVDLTKLPGYRQLTPEEIANLK</sequence>
<dbReference type="Proteomes" id="UP000537825">
    <property type="component" value="Unassembled WGS sequence"/>
</dbReference>
<dbReference type="RefSeq" id="WP_139915475.1">
    <property type="nucleotide sequence ID" value="NZ_CBCSLE010000001.1"/>
</dbReference>
<feature type="region of interest" description="Disordered" evidence="2">
    <location>
        <begin position="1"/>
        <end position="68"/>
    </location>
</feature>
<accession>A0A7X4YH95</accession>
<name>A0A7X4YH95_9BACT</name>
<keyword evidence="1" id="KW-0175">Coiled coil</keyword>
<evidence type="ECO:0000256" key="2">
    <source>
        <dbReference type="SAM" id="MobiDB-lite"/>
    </source>
</evidence>
<evidence type="ECO:0000313" key="4">
    <source>
        <dbReference type="Proteomes" id="UP000537825"/>
    </source>
</evidence>
<feature type="compositionally biased region" description="Low complexity" evidence="2">
    <location>
        <begin position="59"/>
        <end position="68"/>
    </location>
</feature>
<comment type="caution">
    <text evidence="3">The sequence shown here is derived from an EMBL/GenBank/DDBJ whole genome shotgun (WGS) entry which is preliminary data.</text>
</comment>
<organism evidence="3 4">
    <name type="scientific">Corallococcus exiguus</name>
    <dbReference type="NCBI Taxonomy" id="83462"/>
    <lineage>
        <taxon>Bacteria</taxon>
        <taxon>Pseudomonadati</taxon>
        <taxon>Myxococcota</taxon>
        <taxon>Myxococcia</taxon>
        <taxon>Myxococcales</taxon>
        <taxon>Cystobacterineae</taxon>
        <taxon>Myxococcaceae</taxon>
        <taxon>Corallococcus</taxon>
    </lineage>
</organism>
<evidence type="ECO:0000256" key="1">
    <source>
        <dbReference type="SAM" id="Coils"/>
    </source>
</evidence>
<protein>
    <submittedName>
        <fullName evidence="3">Uncharacterized protein</fullName>
    </submittedName>
</protein>
<gene>
    <name evidence="3" type="ORF">GTZ93_31470</name>
</gene>
<keyword evidence="4" id="KW-1185">Reference proteome</keyword>
<dbReference type="EMBL" id="JAAAPK010000010">
    <property type="protein sequence ID" value="NBC44337.1"/>
    <property type="molecule type" value="Genomic_DNA"/>
</dbReference>
<evidence type="ECO:0000313" key="3">
    <source>
        <dbReference type="EMBL" id="NBC44337.1"/>
    </source>
</evidence>
<feature type="compositionally biased region" description="Polar residues" evidence="2">
    <location>
        <begin position="1"/>
        <end position="20"/>
    </location>
</feature>
<proteinExistence type="predicted"/>
<reference evidence="3 4" key="1">
    <citation type="submission" date="2020-01" db="EMBL/GenBank/DDBJ databases">
        <title>The draft genome sequence of Corallococcus exiguus DSM 14696.</title>
        <authorList>
            <person name="Zhang X."/>
            <person name="Zhu H."/>
        </authorList>
    </citation>
    <scope>NUCLEOTIDE SEQUENCE [LARGE SCALE GENOMIC DNA]</scope>
    <source>
        <strain evidence="3 4">DSM 14696</strain>
    </source>
</reference>
<feature type="coiled-coil region" evidence="1">
    <location>
        <begin position="436"/>
        <end position="492"/>
    </location>
</feature>
<dbReference type="AlphaFoldDB" id="A0A7X4YH95"/>